<dbReference type="EMBL" id="HBNR01046461">
    <property type="protein sequence ID" value="CAE4607969.1"/>
    <property type="molecule type" value="Transcribed_RNA"/>
</dbReference>
<dbReference type="GO" id="GO:0005524">
    <property type="term" value="F:ATP binding"/>
    <property type="evidence" value="ECO:0007669"/>
    <property type="project" value="UniProtKB-UniRule"/>
</dbReference>
<dbReference type="InterPro" id="IPR008271">
    <property type="entry name" value="Ser/Thr_kinase_AS"/>
</dbReference>
<feature type="binding site" evidence="7">
    <location>
        <position position="91"/>
    </location>
    <ligand>
        <name>ATP</name>
        <dbReference type="ChEBI" id="CHEBI:30616"/>
    </ligand>
</feature>
<dbReference type="SUPFAM" id="SSF47473">
    <property type="entry name" value="EF-hand"/>
    <property type="match status" value="1"/>
</dbReference>
<feature type="compositionally biased region" description="Low complexity" evidence="8">
    <location>
        <begin position="475"/>
        <end position="488"/>
    </location>
</feature>
<evidence type="ECO:0000256" key="4">
    <source>
        <dbReference type="ARBA" id="ARBA00022741"/>
    </source>
</evidence>
<accession>A0A7S4UVD7</accession>
<comment type="subunit">
    <text evidence="1">Monomer.</text>
</comment>
<keyword evidence="4 7" id="KW-0547">Nucleotide-binding</keyword>
<dbReference type="Gene3D" id="3.30.200.20">
    <property type="entry name" value="Phosphorylase Kinase, domain 1"/>
    <property type="match status" value="1"/>
</dbReference>
<dbReference type="InterPro" id="IPR000719">
    <property type="entry name" value="Prot_kinase_dom"/>
</dbReference>
<feature type="domain" description="Protein kinase" evidence="9">
    <location>
        <begin position="62"/>
        <end position="314"/>
    </location>
</feature>
<dbReference type="PROSITE" id="PS00107">
    <property type="entry name" value="PROTEIN_KINASE_ATP"/>
    <property type="match status" value="1"/>
</dbReference>
<evidence type="ECO:0000259" key="9">
    <source>
        <dbReference type="PROSITE" id="PS50011"/>
    </source>
</evidence>
<dbReference type="PROSITE" id="PS50011">
    <property type="entry name" value="PROTEIN_KINASE_DOM"/>
    <property type="match status" value="1"/>
</dbReference>
<gene>
    <name evidence="10" type="ORF">AMON00008_LOCUS32338</name>
</gene>
<proteinExistence type="predicted"/>
<dbReference type="PROSITE" id="PS00108">
    <property type="entry name" value="PROTEIN_KINASE_ST"/>
    <property type="match status" value="1"/>
</dbReference>
<dbReference type="SUPFAM" id="SSF56112">
    <property type="entry name" value="Protein kinase-like (PK-like)"/>
    <property type="match status" value="1"/>
</dbReference>
<feature type="region of interest" description="Disordered" evidence="8">
    <location>
        <begin position="532"/>
        <end position="608"/>
    </location>
</feature>
<feature type="compositionally biased region" description="Low complexity" evidence="8">
    <location>
        <begin position="536"/>
        <end position="545"/>
    </location>
</feature>
<dbReference type="FunFam" id="1.10.510.10:FF:000571">
    <property type="entry name" value="Maternal embryonic leucine zipper kinase"/>
    <property type="match status" value="1"/>
</dbReference>
<keyword evidence="3" id="KW-0808">Transferase</keyword>
<evidence type="ECO:0000256" key="5">
    <source>
        <dbReference type="ARBA" id="ARBA00022777"/>
    </source>
</evidence>
<evidence type="ECO:0000256" key="7">
    <source>
        <dbReference type="PROSITE-ProRule" id="PRU10141"/>
    </source>
</evidence>
<dbReference type="SMART" id="SM00220">
    <property type="entry name" value="S_TKc"/>
    <property type="match status" value="1"/>
</dbReference>
<dbReference type="Gene3D" id="1.10.510.10">
    <property type="entry name" value="Transferase(Phosphotransferase) domain 1"/>
    <property type="match status" value="1"/>
</dbReference>
<organism evidence="10">
    <name type="scientific">Alexandrium monilatum</name>
    <dbReference type="NCBI Taxonomy" id="311494"/>
    <lineage>
        <taxon>Eukaryota</taxon>
        <taxon>Sar</taxon>
        <taxon>Alveolata</taxon>
        <taxon>Dinophyceae</taxon>
        <taxon>Gonyaulacales</taxon>
        <taxon>Pyrocystaceae</taxon>
        <taxon>Alexandrium</taxon>
    </lineage>
</organism>
<feature type="compositionally biased region" description="Low complexity" evidence="8">
    <location>
        <begin position="561"/>
        <end position="573"/>
    </location>
</feature>
<dbReference type="Pfam" id="PF00069">
    <property type="entry name" value="Pkinase"/>
    <property type="match status" value="1"/>
</dbReference>
<dbReference type="PANTHER" id="PTHR24349">
    <property type="entry name" value="SERINE/THREONINE-PROTEIN KINASE"/>
    <property type="match status" value="1"/>
</dbReference>
<evidence type="ECO:0000313" key="10">
    <source>
        <dbReference type="EMBL" id="CAE4607969.1"/>
    </source>
</evidence>
<dbReference type="GO" id="GO:0004674">
    <property type="term" value="F:protein serine/threonine kinase activity"/>
    <property type="evidence" value="ECO:0007669"/>
    <property type="project" value="UniProtKB-KW"/>
</dbReference>
<evidence type="ECO:0000256" key="6">
    <source>
        <dbReference type="ARBA" id="ARBA00022840"/>
    </source>
</evidence>
<name>A0A7S4UVD7_9DINO</name>
<reference evidence="10" key="1">
    <citation type="submission" date="2021-01" db="EMBL/GenBank/DDBJ databases">
        <authorList>
            <person name="Corre E."/>
            <person name="Pelletier E."/>
            <person name="Niang G."/>
            <person name="Scheremetjew M."/>
            <person name="Finn R."/>
            <person name="Kale V."/>
            <person name="Holt S."/>
            <person name="Cochrane G."/>
            <person name="Meng A."/>
            <person name="Brown T."/>
            <person name="Cohen L."/>
        </authorList>
    </citation>
    <scope>NUCLEOTIDE SEQUENCE</scope>
    <source>
        <strain evidence="10">CCMP3105</strain>
    </source>
</reference>
<dbReference type="InterPro" id="IPR017441">
    <property type="entry name" value="Protein_kinase_ATP_BS"/>
</dbReference>
<protein>
    <recommendedName>
        <fullName evidence="9">Protein kinase domain-containing protein</fullName>
    </recommendedName>
</protein>
<evidence type="ECO:0000256" key="3">
    <source>
        <dbReference type="ARBA" id="ARBA00022679"/>
    </source>
</evidence>
<evidence type="ECO:0000256" key="8">
    <source>
        <dbReference type="SAM" id="MobiDB-lite"/>
    </source>
</evidence>
<dbReference type="CDD" id="cd05117">
    <property type="entry name" value="STKc_CAMK"/>
    <property type="match status" value="1"/>
</dbReference>
<feature type="compositionally biased region" description="Basic and acidic residues" evidence="8">
    <location>
        <begin position="444"/>
        <end position="456"/>
    </location>
</feature>
<feature type="region of interest" description="Disordered" evidence="8">
    <location>
        <begin position="444"/>
        <end position="515"/>
    </location>
</feature>
<dbReference type="InterPro" id="IPR011009">
    <property type="entry name" value="Kinase-like_dom_sf"/>
</dbReference>
<dbReference type="Gene3D" id="1.10.238.10">
    <property type="entry name" value="EF-hand"/>
    <property type="match status" value="2"/>
</dbReference>
<keyword evidence="2" id="KW-0723">Serine/threonine-protein kinase</keyword>
<dbReference type="InterPro" id="IPR011992">
    <property type="entry name" value="EF-hand-dom_pair"/>
</dbReference>
<evidence type="ECO:0000256" key="2">
    <source>
        <dbReference type="ARBA" id="ARBA00022527"/>
    </source>
</evidence>
<feature type="compositionally biased region" description="Basic and acidic residues" evidence="8">
    <location>
        <begin position="548"/>
        <end position="560"/>
    </location>
</feature>
<keyword evidence="5" id="KW-0418">Kinase</keyword>
<evidence type="ECO:0000256" key="1">
    <source>
        <dbReference type="ARBA" id="ARBA00011245"/>
    </source>
</evidence>
<keyword evidence="6 7" id="KW-0067">ATP-binding</keyword>
<dbReference type="AlphaFoldDB" id="A0A7S4UVD7"/>
<dbReference type="InterPro" id="IPR050205">
    <property type="entry name" value="CDPK_Ser/Thr_kinases"/>
</dbReference>
<sequence>MGGMYSSEPPHGAKDLLATLPGNLGVSPERAVVRKEAVVAGKGSNLVSGRYSCSRDLEQDYTLLGQVLGTGMHGSVVLAEGKANGRKYAVKSLKKRASVSQCRDVRNEAELYLQMDHPHIAQLHRVVETHEAVHLVMEHMEGGEVFDRLVSQRRYGESEAADTLYQMLLAVAYLHTRRLAHRDLKPENFLYHRKDTSLVKLIDFGFAKLWDPNTRMTDVCGSIQYMAPEVVCRSYTTQADMWSVGIIAYTLMTGSPAFSGPNSEMLRRVMAGKVNLSSRFSKLSAAAQSFVEQLLVWNPECRLNAAQALEHPWIQAGHVRSSNSIDVGVLENLRAFAEAPRVHRAALRMMAWSLSTEEQLALREQFLLLDPHKRGCIELKELQASLMQHLQVDGVEANRVFWELGSGGTRGIEYREFLAAALAGEANAREDCLRRTFSRFDRDGRGQVAPEMREPMGDCCDVADPEERSVPSDISTSASLSAASSTSLQPWVGRSRTSPVPPLAAEPASGETTSPTLARCQTAPLVPLFAEVAKQPSSPRSPSSRGLASERLEERDRRLPSDASSESSAGSPSMLVDRRNRRCGTDPFPTAFAKEAGEASDGVQLRRRTEKCRTTHPVSLFLLATGGIPWTQPDKAVPHLGFLDAAYLSVAMAVFR</sequence>